<feature type="compositionally biased region" description="Basic and acidic residues" evidence="1">
    <location>
        <begin position="185"/>
        <end position="194"/>
    </location>
</feature>
<accession>B6HWF2</accession>
<feature type="compositionally biased region" description="Acidic residues" evidence="1">
    <location>
        <begin position="195"/>
        <end position="221"/>
    </location>
</feature>
<dbReference type="Proteomes" id="UP000000724">
    <property type="component" value="Contig Pc00c23"/>
</dbReference>
<reference evidence="2 3" key="1">
    <citation type="journal article" date="2008" name="Nat. Biotechnol.">
        <title>Genome sequencing and analysis of the filamentous fungus Penicillium chrysogenum.</title>
        <authorList>
            <person name="van den Berg M.A."/>
            <person name="Albang R."/>
            <person name="Albermann K."/>
            <person name="Badger J.H."/>
            <person name="Daran J.-M."/>
            <person name="Driessen A.J.M."/>
            <person name="Garcia-Estrada C."/>
            <person name="Fedorova N.D."/>
            <person name="Harris D.M."/>
            <person name="Heijne W.H.M."/>
            <person name="Joardar V.S."/>
            <person name="Kiel J.A.K.W."/>
            <person name="Kovalchuk A."/>
            <person name="Martin J.F."/>
            <person name="Nierman W.C."/>
            <person name="Nijland J.G."/>
            <person name="Pronk J.T."/>
            <person name="Roubos J.A."/>
            <person name="van der Klei I.J."/>
            <person name="van Peij N.N.M.E."/>
            <person name="Veenhuis M."/>
            <person name="von Doehren H."/>
            <person name="Wagner C."/>
            <person name="Wortman J.R."/>
            <person name="Bovenberg R.A.L."/>
        </authorList>
    </citation>
    <scope>NUCLEOTIDE SEQUENCE [LARGE SCALE GENOMIC DNA]</scope>
    <source>
        <strain evidence="3">ATCC 28089 / DSM 1075 / NRRL 1951 / Wisconsin 54-1255</strain>
    </source>
</reference>
<evidence type="ECO:0000256" key="1">
    <source>
        <dbReference type="SAM" id="MobiDB-lite"/>
    </source>
</evidence>
<evidence type="ECO:0000313" key="2">
    <source>
        <dbReference type="EMBL" id="CAP79596.1"/>
    </source>
</evidence>
<gene>
    <name evidence="2" type="ORF">Pc23g01020</name>
    <name evidence="2" type="ORF">PCH_Pc23g01020</name>
</gene>
<dbReference type="AlphaFoldDB" id="B6HWF2"/>
<feature type="region of interest" description="Disordered" evidence="1">
    <location>
        <begin position="185"/>
        <end position="231"/>
    </location>
</feature>
<sequence>MVFANSASAWIGNACIRTNREEPTGYTTTLLTALMMQLPAKKEKTLRLLLLAGLGSHQMSSEDNEDHAFDTSSLRHLKIFESLIGVQELYHVDKSKNDPICRINREKEAEKRGCSPVVQPESARIDLGRAAVAHLFMGIPNKRVTNPPAINIALPWWMNVSRYIDEQEATVLDKFFSHDELEATKEEREDKLGEVEVDPFSDTEEGDELDDNPENQLEDSPTEYSCPCSQSLPPAYTQTRVSTQYWVEGLDPKPNPDWVGSGFYWVVRKTILEIP</sequence>
<dbReference type="EMBL" id="AM920438">
    <property type="protein sequence ID" value="CAP79596.1"/>
    <property type="molecule type" value="Genomic_DNA"/>
</dbReference>
<protein>
    <submittedName>
        <fullName evidence="2">Uncharacterized protein</fullName>
    </submittedName>
</protein>
<name>B6HWF2_PENRW</name>
<dbReference type="HOGENOM" id="CLU_1012309_0_0_1"/>
<feature type="compositionally biased region" description="Polar residues" evidence="1">
    <location>
        <begin position="222"/>
        <end position="231"/>
    </location>
</feature>
<dbReference type="VEuPathDB" id="FungiDB:PCH_Pc23g01020"/>
<proteinExistence type="predicted"/>
<evidence type="ECO:0000313" key="3">
    <source>
        <dbReference type="Proteomes" id="UP000000724"/>
    </source>
</evidence>
<keyword evidence="3" id="KW-1185">Reference proteome</keyword>
<organism evidence="2 3">
    <name type="scientific">Penicillium rubens (strain ATCC 28089 / DSM 1075 / NRRL 1951 / Wisconsin 54-1255)</name>
    <name type="common">Penicillium chrysogenum</name>
    <dbReference type="NCBI Taxonomy" id="500485"/>
    <lineage>
        <taxon>Eukaryota</taxon>
        <taxon>Fungi</taxon>
        <taxon>Dikarya</taxon>
        <taxon>Ascomycota</taxon>
        <taxon>Pezizomycotina</taxon>
        <taxon>Eurotiomycetes</taxon>
        <taxon>Eurotiomycetidae</taxon>
        <taxon>Eurotiales</taxon>
        <taxon>Aspergillaceae</taxon>
        <taxon>Penicillium</taxon>
        <taxon>Penicillium chrysogenum species complex</taxon>
    </lineage>
</organism>